<dbReference type="Pfam" id="PF07679">
    <property type="entry name" value="I-set"/>
    <property type="match status" value="2"/>
</dbReference>
<dbReference type="SUPFAM" id="SSF48726">
    <property type="entry name" value="Immunoglobulin"/>
    <property type="match status" value="3"/>
</dbReference>
<name>A0A026WPA9_OOCBI</name>
<evidence type="ECO:0000256" key="1">
    <source>
        <dbReference type="ARBA" id="ARBA00004236"/>
    </source>
</evidence>
<accession>A0A026WPA9</accession>
<keyword evidence="7" id="KW-0325">Glycoprotein</keyword>
<dbReference type="OMA" id="ADGMVTH"/>
<evidence type="ECO:0000256" key="5">
    <source>
        <dbReference type="ARBA" id="ARBA00023136"/>
    </source>
</evidence>
<dbReference type="InterPro" id="IPR003598">
    <property type="entry name" value="Ig_sub2"/>
</dbReference>
<keyword evidence="12" id="KW-1185">Reference proteome</keyword>
<gene>
    <name evidence="11" type="ORF">X777_00957</name>
</gene>
<dbReference type="InterPro" id="IPR003599">
    <property type="entry name" value="Ig_sub"/>
</dbReference>
<proteinExistence type="predicted"/>
<feature type="region of interest" description="Disordered" evidence="9">
    <location>
        <begin position="52"/>
        <end position="88"/>
    </location>
</feature>
<comment type="subcellular location">
    <subcellularLocation>
        <location evidence="1">Cell membrane</location>
    </subcellularLocation>
</comment>
<dbReference type="GO" id="GO:0043005">
    <property type="term" value="C:neuron projection"/>
    <property type="evidence" value="ECO:0007669"/>
    <property type="project" value="TreeGrafter"/>
</dbReference>
<sequence>MARARSADERVVVKPTRDPGPGARITTARFKNFSIYRPSCMNAYKNSIREYGRFSAPPGRRKRRREGADKQEERMLDGCGENPGDEEGQITPEVLPEFLAPLENHTVIQGRDVFFTCVVNHLQSYKVAWIKSDSRAILAIHTHMVAHNNRLSVTHNGHNTWKLHVSNVQKNDSGTYMCQVNTDPMRSQMGYMQVVIPPDIMDDESADGMVTHEGGNIRLRCVATGSPKPTVTWKREDGRNIILRDEIQKQSIKSFVGETLELTGVQRQEMGTYLCIASNTVPPSVSKRYSVDVHFQPVIKVRNQLVAAPVDSDVVLQCYVEASPQAMNTWYKPSGEKLLPSDKYAMSEYALNDYSWQMNLTVKSLEKRDFGEYVCSSVNALGKMDSTVRLQELHLSAKTTPTTLTKNTDLRPRKKLVPKGKKKNSINGRRGHAGGDDADSAGNDDDLGTTQIMAGSTLQEGQRTDRPLVVPSLSPPWVILNTANFRHPSVSAILLLLLLPTTL</sequence>
<feature type="compositionally biased region" description="Basic and acidic residues" evidence="9">
    <location>
        <begin position="66"/>
        <end position="76"/>
    </location>
</feature>
<dbReference type="OrthoDB" id="10012075at2759"/>
<organism evidence="11 12">
    <name type="scientific">Ooceraea biroi</name>
    <name type="common">Clonal raider ant</name>
    <name type="synonym">Cerapachys biroi</name>
    <dbReference type="NCBI Taxonomy" id="2015173"/>
    <lineage>
        <taxon>Eukaryota</taxon>
        <taxon>Metazoa</taxon>
        <taxon>Ecdysozoa</taxon>
        <taxon>Arthropoda</taxon>
        <taxon>Hexapoda</taxon>
        <taxon>Insecta</taxon>
        <taxon>Pterygota</taxon>
        <taxon>Neoptera</taxon>
        <taxon>Endopterygota</taxon>
        <taxon>Hymenoptera</taxon>
        <taxon>Apocrita</taxon>
        <taxon>Aculeata</taxon>
        <taxon>Formicoidea</taxon>
        <taxon>Formicidae</taxon>
        <taxon>Dorylinae</taxon>
        <taxon>Ooceraea</taxon>
    </lineage>
</organism>
<evidence type="ECO:0000256" key="9">
    <source>
        <dbReference type="SAM" id="MobiDB-lite"/>
    </source>
</evidence>
<dbReference type="InterPro" id="IPR007110">
    <property type="entry name" value="Ig-like_dom"/>
</dbReference>
<feature type="compositionally biased region" description="Basic residues" evidence="9">
    <location>
        <begin position="412"/>
        <end position="432"/>
    </location>
</feature>
<protein>
    <submittedName>
        <fullName evidence="11">Lachesin</fullName>
    </submittedName>
</protein>
<evidence type="ECO:0000256" key="8">
    <source>
        <dbReference type="ARBA" id="ARBA00023319"/>
    </source>
</evidence>
<dbReference type="AlphaFoldDB" id="A0A026WPA9"/>
<dbReference type="SMART" id="SM00409">
    <property type="entry name" value="IG"/>
    <property type="match status" value="3"/>
</dbReference>
<keyword evidence="8" id="KW-0393">Immunoglobulin domain</keyword>
<feature type="domain" description="Ig-like" evidence="10">
    <location>
        <begin position="297"/>
        <end position="391"/>
    </location>
</feature>
<evidence type="ECO:0000256" key="4">
    <source>
        <dbReference type="ARBA" id="ARBA00022737"/>
    </source>
</evidence>
<feature type="compositionally biased region" description="Acidic residues" evidence="9">
    <location>
        <begin position="436"/>
        <end position="447"/>
    </location>
</feature>
<dbReference type="STRING" id="2015173.A0A026WPA9"/>
<evidence type="ECO:0000313" key="12">
    <source>
        <dbReference type="Proteomes" id="UP000053097"/>
    </source>
</evidence>
<evidence type="ECO:0000256" key="6">
    <source>
        <dbReference type="ARBA" id="ARBA00023157"/>
    </source>
</evidence>
<feature type="domain" description="Ig-like" evidence="10">
    <location>
        <begin position="96"/>
        <end position="181"/>
    </location>
</feature>
<evidence type="ECO:0000256" key="7">
    <source>
        <dbReference type="ARBA" id="ARBA00023180"/>
    </source>
</evidence>
<dbReference type="PANTHER" id="PTHR12231:SF265">
    <property type="entry name" value="DPR-INTERACTING PROTEIN LAMBDA"/>
    <property type="match status" value="1"/>
</dbReference>
<keyword evidence="4" id="KW-0677">Repeat</keyword>
<feature type="domain" description="Ig-like" evidence="10">
    <location>
        <begin position="198"/>
        <end position="286"/>
    </location>
</feature>
<dbReference type="PANTHER" id="PTHR12231">
    <property type="entry name" value="CTX-RELATED TYPE I TRANSMEMBRANE PROTEIN"/>
    <property type="match status" value="1"/>
</dbReference>
<feature type="region of interest" description="Disordered" evidence="9">
    <location>
        <begin position="402"/>
        <end position="449"/>
    </location>
</feature>
<dbReference type="EMBL" id="KK107139">
    <property type="protein sequence ID" value="EZA57855.1"/>
    <property type="molecule type" value="Genomic_DNA"/>
</dbReference>
<evidence type="ECO:0000256" key="2">
    <source>
        <dbReference type="ARBA" id="ARBA00022475"/>
    </source>
</evidence>
<evidence type="ECO:0000259" key="10">
    <source>
        <dbReference type="PROSITE" id="PS50835"/>
    </source>
</evidence>
<dbReference type="Proteomes" id="UP000053097">
    <property type="component" value="Unassembled WGS sequence"/>
</dbReference>
<evidence type="ECO:0000256" key="3">
    <source>
        <dbReference type="ARBA" id="ARBA00022729"/>
    </source>
</evidence>
<feature type="compositionally biased region" description="Basic and acidic residues" evidence="9">
    <location>
        <begin position="1"/>
        <end position="17"/>
    </location>
</feature>
<dbReference type="PROSITE" id="PS50835">
    <property type="entry name" value="IG_LIKE"/>
    <property type="match status" value="3"/>
</dbReference>
<dbReference type="InterPro" id="IPR013783">
    <property type="entry name" value="Ig-like_fold"/>
</dbReference>
<dbReference type="GO" id="GO:0005886">
    <property type="term" value="C:plasma membrane"/>
    <property type="evidence" value="ECO:0007669"/>
    <property type="project" value="UniProtKB-SubCell"/>
</dbReference>
<dbReference type="Pfam" id="PF13927">
    <property type="entry name" value="Ig_3"/>
    <property type="match status" value="1"/>
</dbReference>
<dbReference type="FunFam" id="2.60.40.10:FF:000328">
    <property type="entry name" value="CLUMA_CG000981, isoform A"/>
    <property type="match status" value="1"/>
</dbReference>
<dbReference type="InterPro" id="IPR051170">
    <property type="entry name" value="Neural/epithelial_adhesion"/>
</dbReference>
<dbReference type="Gene3D" id="2.60.40.10">
    <property type="entry name" value="Immunoglobulins"/>
    <property type="match status" value="3"/>
</dbReference>
<reference evidence="11 12" key="1">
    <citation type="journal article" date="2014" name="Curr. Biol.">
        <title>The genome of the clonal raider ant Cerapachys biroi.</title>
        <authorList>
            <person name="Oxley P.R."/>
            <person name="Ji L."/>
            <person name="Fetter-Pruneda I."/>
            <person name="McKenzie S.K."/>
            <person name="Li C."/>
            <person name="Hu H."/>
            <person name="Zhang G."/>
            <person name="Kronauer D.J."/>
        </authorList>
    </citation>
    <scope>NUCLEOTIDE SEQUENCE [LARGE SCALE GENOMIC DNA]</scope>
</reference>
<keyword evidence="5" id="KW-0472">Membrane</keyword>
<dbReference type="InterPro" id="IPR013098">
    <property type="entry name" value="Ig_I-set"/>
</dbReference>
<dbReference type="InterPro" id="IPR036179">
    <property type="entry name" value="Ig-like_dom_sf"/>
</dbReference>
<evidence type="ECO:0000313" key="11">
    <source>
        <dbReference type="EMBL" id="EZA57855.1"/>
    </source>
</evidence>
<keyword evidence="2" id="KW-1003">Cell membrane</keyword>
<feature type="region of interest" description="Disordered" evidence="9">
    <location>
        <begin position="1"/>
        <end position="20"/>
    </location>
</feature>
<keyword evidence="6" id="KW-1015">Disulfide bond</keyword>
<keyword evidence="3" id="KW-0732">Signal</keyword>
<dbReference type="SMART" id="SM00408">
    <property type="entry name" value="IGc2"/>
    <property type="match status" value="3"/>
</dbReference>